<sequence>MPLTITIIAGVESGFSGLEPPPYLQAVTSCKNSPFAEPEALTARRWLVAAERELAHQNQSQGKETSSLTSLVGLYRVALAPHKRLPNEILREIFLVVCTNDHRTDDEPGLEISLNRILFPEHNRPLNMHITLSHVSSHWRTLALGTPELWTTLQVDFGVPTPSITRLLNLLDTFISRGGEMPLAFEITQMADDPRIVQLLTHHAKRIRNLAADGAGLLGAFFDLAPGSMECLETLRWDDDEFMPARLCPITVLADAPRLRCLQLTMGMDMMQLQNLPWHQLDELELGVESSPGNSLVDVYYVLAIDAHRSELPGSVFPAWTRWRSETGSGSSSARVSKHCSSCRFPSMNLGYSSSRSLYLRSSSCN</sequence>
<comment type="caution">
    <text evidence="1">The sequence shown here is derived from an EMBL/GenBank/DDBJ whole genome shotgun (WGS) entry which is preliminary data.</text>
</comment>
<evidence type="ECO:0008006" key="3">
    <source>
        <dbReference type="Google" id="ProtNLM"/>
    </source>
</evidence>
<dbReference type="Proteomes" id="UP001221142">
    <property type="component" value="Unassembled WGS sequence"/>
</dbReference>
<evidence type="ECO:0000313" key="1">
    <source>
        <dbReference type="EMBL" id="KAJ7612257.1"/>
    </source>
</evidence>
<protein>
    <recommendedName>
        <fullName evidence="3">F-box domain-containing protein</fullName>
    </recommendedName>
</protein>
<gene>
    <name evidence="1" type="ORF">FB45DRAFT_760127</name>
</gene>
<dbReference type="Gene3D" id="1.20.1280.50">
    <property type="match status" value="1"/>
</dbReference>
<dbReference type="EMBL" id="JARKIF010000031">
    <property type="protein sequence ID" value="KAJ7612257.1"/>
    <property type="molecule type" value="Genomic_DNA"/>
</dbReference>
<accession>A0AAD7B6U7</accession>
<organism evidence="1 2">
    <name type="scientific">Roridomyces roridus</name>
    <dbReference type="NCBI Taxonomy" id="1738132"/>
    <lineage>
        <taxon>Eukaryota</taxon>
        <taxon>Fungi</taxon>
        <taxon>Dikarya</taxon>
        <taxon>Basidiomycota</taxon>
        <taxon>Agaricomycotina</taxon>
        <taxon>Agaricomycetes</taxon>
        <taxon>Agaricomycetidae</taxon>
        <taxon>Agaricales</taxon>
        <taxon>Marasmiineae</taxon>
        <taxon>Mycenaceae</taxon>
        <taxon>Roridomyces</taxon>
    </lineage>
</organism>
<dbReference type="AlphaFoldDB" id="A0AAD7B6U7"/>
<proteinExistence type="predicted"/>
<keyword evidence="2" id="KW-1185">Reference proteome</keyword>
<name>A0AAD7B6U7_9AGAR</name>
<reference evidence="1" key="1">
    <citation type="submission" date="2023-03" db="EMBL/GenBank/DDBJ databases">
        <title>Massive genome expansion in bonnet fungi (Mycena s.s.) driven by repeated elements and novel gene families across ecological guilds.</title>
        <authorList>
            <consortium name="Lawrence Berkeley National Laboratory"/>
            <person name="Harder C.B."/>
            <person name="Miyauchi S."/>
            <person name="Viragh M."/>
            <person name="Kuo A."/>
            <person name="Thoen E."/>
            <person name="Andreopoulos B."/>
            <person name="Lu D."/>
            <person name="Skrede I."/>
            <person name="Drula E."/>
            <person name="Henrissat B."/>
            <person name="Morin E."/>
            <person name="Kohler A."/>
            <person name="Barry K."/>
            <person name="LaButti K."/>
            <person name="Morin E."/>
            <person name="Salamov A."/>
            <person name="Lipzen A."/>
            <person name="Mereny Z."/>
            <person name="Hegedus B."/>
            <person name="Baldrian P."/>
            <person name="Stursova M."/>
            <person name="Weitz H."/>
            <person name="Taylor A."/>
            <person name="Grigoriev I.V."/>
            <person name="Nagy L.G."/>
            <person name="Martin F."/>
            <person name="Kauserud H."/>
        </authorList>
    </citation>
    <scope>NUCLEOTIDE SEQUENCE</scope>
    <source>
        <strain evidence="1">9284</strain>
    </source>
</reference>
<evidence type="ECO:0000313" key="2">
    <source>
        <dbReference type="Proteomes" id="UP001221142"/>
    </source>
</evidence>